<reference evidence="5 6" key="1">
    <citation type="submission" date="2017-11" db="EMBL/GenBank/DDBJ databases">
        <title>Complete genome sequence of Sphingomonas sp. Strain Cra20, a psychrotolerant potential plant growth promoting rhizobacteria.</title>
        <authorList>
            <person name="Luo Y."/>
        </authorList>
    </citation>
    <scope>NUCLEOTIDE SEQUENCE [LARGE SCALE GENOMIC DNA]</scope>
    <source>
        <strain evidence="5 6">Cra20</strain>
    </source>
</reference>
<dbReference type="PANTHER" id="PTHR33619:SF3">
    <property type="entry name" value="POLYSACCHARIDE EXPORT PROTEIN GFCE-RELATED"/>
    <property type="match status" value="1"/>
</dbReference>
<protein>
    <submittedName>
        <fullName evidence="5">Uncharacterized protein</fullName>
    </submittedName>
</protein>
<dbReference type="Gene3D" id="3.30.1950.10">
    <property type="entry name" value="wza like domain"/>
    <property type="match status" value="1"/>
</dbReference>
<feature type="domain" description="Soluble ligand binding" evidence="4">
    <location>
        <begin position="131"/>
        <end position="174"/>
    </location>
</feature>
<evidence type="ECO:0000256" key="1">
    <source>
        <dbReference type="ARBA" id="ARBA00022729"/>
    </source>
</evidence>
<dbReference type="Pfam" id="PF02563">
    <property type="entry name" value="Poly_export"/>
    <property type="match status" value="1"/>
</dbReference>
<evidence type="ECO:0000256" key="2">
    <source>
        <dbReference type="SAM" id="SignalP"/>
    </source>
</evidence>
<evidence type="ECO:0000259" key="3">
    <source>
        <dbReference type="Pfam" id="PF02563"/>
    </source>
</evidence>
<dbReference type="AlphaFoldDB" id="A0A2K8MKA6"/>
<feature type="domain" description="Polysaccharide export protein N-terminal" evidence="3">
    <location>
        <begin position="48"/>
        <end position="123"/>
    </location>
</feature>
<feature type="signal peptide" evidence="2">
    <location>
        <begin position="1"/>
        <end position="28"/>
    </location>
</feature>
<evidence type="ECO:0000313" key="6">
    <source>
        <dbReference type="Proteomes" id="UP000229081"/>
    </source>
</evidence>
<keyword evidence="6" id="KW-1185">Reference proteome</keyword>
<dbReference type="GO" id="GO:0015159">
    <property type="term" value="F:polysaccharide transmembrane transporter activity"/>
    <property type="evidence" value="ECO:0007669"/>
    <property type="project" value="InterPro"/>
</dbReference>
<keyword evidence="1 2" id="KW-0732">Signal</keyword>
<evidence type="ECO:0000313" key="5">
    <source>
        <dbReference type="EMBL" id="ATY34285.1"/>
    </source>
</evidence>
<feature type="chain" id="PRO_5014687945" evidence="2">
    <location>
        <begin position="29"/>
        <end position="234"/>
    </location>
</feature>
<dbReference type="PANTHER" id="PTHR33619">
    <property type="entry name" value="POLYSACCHARIDE EXPORT PROTEIN GFCE-RELATED"/>
    <property type="match status" value="1"/>
</dbReference>
<accession>A0A2K8MKA6</accession>
<proteinExistence type="predicted"/>
<organism evidence="5 6">
    <name type="scientific">Sphingomonas psychrotolerans</name>
    <dbReference type="NCBI Taxonomy" id="1327635"/>
    <lineage>
        <taxon>Bacteria</taxon>
        <taxon>Pseudomonadati</taxon>
        <taxon>Pseudomonadota</taxon>
        <taxon>Alphaproteobacteria</taxon>
        <taxon>Sphingomonadales</taxon>
        <taxon>Sphingomonadaceae</taxon>
        <taxon>Sphingomonas</taxon>
    </lineage>
</organism>
<dbReference type="InterPro" id="IPR003715">
    <property type="entry name" value="Poly_export_N"/>
</dbReference>
<name>A0A2K8MKA6_9SPHN</name>
<dbReference type="EMBL" id="CP024923">
    <property type="protein sequence ID" value="ATY34285.1"/>
    <property type="molecule type" value="Genomic_DNA"/>
</dbReference>
<sequence length="234" mass="25113">MGVNMISRRCALFVTPLFALLSGCYSGASIPAQSSPANFPAPDSIASQPSRAYVIGPFDKLQVIVLGVKDLGRESEVNANGDFSMPLIGFVRAAGKTPDQVASDITLQLGTRYLRNPQVTVNVLETKSQLVTVDGAVREPGVFPVTGRMTLMGAVALAKGTNEDAQLDEIAVFRTINSQRQAAVFSLKKIYRGAQPDPEIFGSDIIIVGSANNRRLFRDLITTLPLVAIFRPFG</sequence>
<dbReference type="Proteomes" id="UP000229081">
    <property type="component" value="Chromosome"/>
</dbReference>
<dbReference type="InterPro" id="IPR019554">
    <property type="entry name" value="Soluble_ligand-bd"/>
</dbReference>
<evidence type="ECO:0000259" key="4">
    <source>
        <dbReference type="Pfam" id="PF10531"/>
    </source>
</evidence>
<gene>
    <name evidence="5" type="ORF">CVN68_21905</name>
</gene>
<dbReference type="KEGG" id="sphc:CVN68_21905"/>
<dbReference type="Pfam" id="PF10531">
    <property type="entry name" value="SLBB"/>
    <property type="match status" value="1"/>
</dbReference>
<dbReference type="InterPro" id="IPR049712">
    <property type="entry name" value="Poly_export"/>
</dbReference>
<dbReference type="Gene3D" id="3.10.560.10">
    <property type="entry name" value="Outer membrane lipoprotein wza domain like"/>
    <property type="match status" value="1"/>
</dbReference>